<dbReference type="Gene3D" id="3.30.70.270">
    <property type="match status" value="1"/>
</dbReference>
<dbReference type="RefSeq" id="WP_019628993.1">
    <property type="nucleotide sequence ID" value="NZ_ALOE01000040.1"/>
</dbReference>
<dbReference type="PANTHER" id="PTHR46663">
    <property type="entry name" value="DIGUANYLATE CYCLASE DGCT-RELATED"/>
    <property type="match status" value="1"/>
</dbReference>
<dbReference type="Gene3D" id="3.40.190.10">
    <property type="entry name" value="Periplasmic binding protein-like II"/>
    <property type="match status" value="2"/>
</dbReference>
<sequence length="558" mass="62882">MTLIKYVIFIILPLYFAGSFFAVRADQDIDHVRILLPPAALVQSAGYYMAEHKGFFQQQGVDVSLLTARTQQSIAKSVDEGAAQYGVTNAGILIEKANGRALVAIAVLFQHSPAALLALKDRILKDRVLKDKNSALKNNGINKLSDLHNKRLLLLPDYQDIEVISLLRKYHIQSLNMSSPAVTRDMTTLVNNQFDGLSINLTKGPYHAVRQGIEPVIFMPKDHGIDFYSGFLFTNAQEAGANPERVAAVRSAILQGWEYALTHTEETLDVLVSLNQRNEAREAMRNKFKYQLITIRDFILPDFVPLGYINQQHLRDMQQQLVDFDFIAKGSDFSGFMYIPPRAKIDWQVWGIWVKVIVAALLFNGFWLFYLLIINQRLKREVLERKRAEQHILYAAMHDNLTGLANRALLMDTLDNILPLAKKGKIKPVLLFMDLDRFKQVNDRYGHAAGDELLIAVTQRISRLLGGPGELLTRLGGDEFVVLLPNSDLAYAAVLSDKIERTLLQSFALSVCNVSIGISIGYSIYHHNMNADELLTGADNEMYAIKSDHHLKINKIFC</sequence>
<reference evidence="3 4" key="1">
    <citation type="submission" date="2019-09" db="EMBL/GenBank/DDBJ databases">
        <title>Hybrid Assembly of the complete Genome of the Deep-Sea Bacterium Moritella marina from long Nanopore and Illumina reads.</title>
        <authorList>
            <person name="Magin S."/>
            <person name="Georgoulis A."/>
            <person name="Papadimitriou K."/>
            <person name="Iliakis G."/>
            <person name="Vorgias C.E."/>
        </authorList>
    </citation>
    <scope>NUCLEOTIDE SEQUENCE [LARGE SCALE GENOMIC DNA]</scope>
    <source>
        <strain evidence="3 4">MP-1</strain>
    </source>
</reference>
<dbReference type="InterPro" id="IPR043128">
    <property type="entry name" value="Rev_trsase/Diguanyl_cyclase"/>
</dbReference>
<evidence type="ECO:0000313" key="4">
    <source>
        <dbReference type="Proteomes" id="UP000327424"/>
    </source>
</evidence>
<dbReference type="SMART" id="SM00267">
    <property type="entry name" value="GGDEF"/>
    <property type="match status" value="1"/>
</dbReference>
<keyword evidence="4" id="KW-1185">Reference proteome</keyword>
<feature type="domain" description="GGDEF" evidence="2">
    <location>
        <begin position="426"/>
        <end position="558"/>
    </location>
</feature>
<dbReference type="CDD" id="cd01949">
    <property type="entry name" value="GGDEF"/>
    <property type="match status" value="1"/>
</dbReference>
<name>A0A5J6WRR1_MORMI</name>
<keyword evidence="1" id="KW-1133">Transmembrane helix</keyword>
<accession>A0A5J6WRR1</accession>
<dbReference type="InterPro" id="IPR029787">
    <property type="entry name" value="Nucleotide_cyclase"/>
</dbReference>
<proteinExistence type="predicted"/>
<dbReference type="EMBL" id="CP044399">
    <property type="protein sequence ID" value="QFI40114.1"/>
    <property type="molecule type" value="Genomic_DNA"/>
</dbReference>
<dbReference type="Pfam" id="PF00990">
    <property type="entry name" value="GGDEF"/>
    <property type="match status" value="1"/>
</dbReference>
<dbReference type="Pfam" id="PF09084">
    <property type="entry name" value="NMT1"/>
    <property type="match status" value="2"/>
</dbReference>
<evidence type="ECO:0000259" key="2">
    <source>
        <dbReference type="PROSITE" id="PS50887"/>
    </source>
</evidence>
<dbReference type="InterPro" id="IPR052163">
    <property type="entry name" value="DGC-Regulatory_Protein"/>
</dbReference>
<protein>
    <submittedName>
        <fullName evidence="3">GGDEF domain-containing protein</fullName>
    </submittedName>
</protein>
<dbReference type="InterPro" id="IPR015168">
    <property type="entry name" value="SsuA/THI5"/>
</dbReference>
<keyword evidence="1" id="KW-0472">Membrane</keyword>
<dbReference type="OrthoDB" id="9180959at2"/>
<dbReference type="SUPFAM" id="SSF53850">
    <property type="entry name" value="Periplasmic binding protein-like II"/>
    <property type="match status" value="1"/>
</dbReference>
<dbReference type="NCBIfam" id="TIGR00254">
    <property type="entry name" value="GGDEF"/>
    <property type="match status" value="1"/>
</dbReference>
<evidence type="ECO:0000256" key="1">
    <source>
        <dbReference type="SAM" id="Phobius"/>
    </source>
</evidence>
<dbReference type="PANTHER" id="PTHR46663:SF2">
    <property type="entry name" value="GGDEF DOMAIN-CONTAINING PROTEIN"/>
    <property type="match status" value="1"/>
</dbReference>
<dbReference type="SUPFAM" id="SSF55073">
    <property type="entry name" value="Nucleotide cyclase"/>
    <property type="match status" value="1"/>
</dbReference>
<gene>
    <name evidence="3" type="ORF">FR932_21085</name>
</gene>
<keyword evidence="1" id="KW-0812">Transmembrane</keyword>
<dbReference type="KEGG" id="mmaa:FR932_21085"/>
<evidence type="ECO:0000313" key="3">
    <source>
        <dbReference type="EMBL" id="QFI40114.1"/>
    </source>
</evidence>
<dbReference type="Proteomes" id="UP000327424">
    <property type="component" value="Chromosome"/>
</dbReference>
<dbReference type="InterPro" id="IPR000160">
    <property type="entry name" value="GGDEF_dom"/>
</dbReference>
<dbReference type="AlphaFoldDB" id="A0A5J6WRR1"/>
<feature type="transmembrane region" description="Helical" evidence="1">
    <location>
        <begin position="507"/>
        <end position="525"/>
    </location>
</feature>
<dbReference type="PROSITE" id="PS50887">
    <property type="entry name" value="GGDEF"/>
    <property type="match status" value="1"/>
</dbReference>
<feature type="transmembrane region" description="Helical" evidence="1">
    <location>
        <begin position="350"/>
        <end position="373"/>
    </location>
</feature>
<organism evidence="3 4">
    <name type="scientific">Moritella marina ATCC 15381</name>
    <dbReference type="NCBI Taxonomy" id="1202962"/>
    <lineage>
        <taxon>Bacteria</taxon>
        <taxon>Pseudomonadati</taxon>
        <taxon>Pseudomonadota</taxon>
        <taxon>Gammaproteobacteria</taxon>
        <taxon>Alteromonadales</taxon>
        <taxon>Moritellaceae</taxon>
        <taxon>Moritella</taxon>
    </lineage>
</organism>